<dbReference type="PROSITE" id="PS51375">
    <property type="entry name" value="PPR"/>
    <property type="match status" value="10"/>
</dbReference>
<feature type="repeat" description="PPR" evidence="2">
    <location>
        <begin position="289"/>
        <end position="323"/>
    </location>
</feature>
<feature type="repeat" description="PPR" evidence="2">
    <location>
        <begin position="491"/>
        <end position="525"/>
    </location>
</feature>
<feature type="repeat" description="PPR" evidence="2">
    <location>
        <begin position="87"/>
        <end position="121"/>
    </location>
</feature>
<reference evidence="3" key="1">
    <citation type="submission" date="2024-03" db="EMBL/GenBank/DDBJ databases">
        <authorList>
            <consortium name="ELIXIR-Norway"/>
            <consortium name="Elixir Norway"/>
        </authorList>
    </citation>
    <scope>NUCLEOTIDE SEQUENCE</scope>
</reference>
<dbReference type="InterPro" id="IPR002885">
    <property type="entry name" value="PPR_rpt"/>
</dbReference>
<gene>
    <name evidence="3" type="ORF">CSSPJE1EN2_LOCUS7796</name>
</gene>
<protein>
    <recommendedName>
        <fullName evidence="5">Pentatricopeptide repeat-containing protein</fullName>
    </recommendedName>
</protein>
<evidence type="ECO:0000313" key="3">
    <source>
        <dbReference type="EMBL" id="CAK9864801.1"/>
    </source>
</evidence>
<dbReference type="Pfam" id="PF13041">
    <property type="entry name" value="PPR_2"/>
    <property type="match status" value="6"/>
</dbReference>
<organism evidence="3 4">
    <name type="scientific">Sphagnum jensenii</name>
    <dbReference type="NCBI Taxonomy" id="128206"/>
    <lineage>
        <taxon>Eukaryota</taxon>
        <taxon>Viridiplantae</taxon>
        <taxon>Streptophyta</taxon>
        <taxon>Embryophyta</taxon>
        <taxon>Bryophyta</taxon>
        <taxon>Sphagnophytina</taxon>
        <taxon>Sphagnopsida</taxon>
        <taxon>Sphagnales</taxon>
        <taxon>Sphagnaceae</taxon>
        <taxon>Sphagnum</taxon>
    </lineage>
</organism>
<evidence type="ECO:0008006" key="5">
    <source>
        <dbReference type="Google" id="ProtNLM"/>
    </source>
</evidence>
<feature type="repeat" description="PPR" evidence="2">
    <location>
        <begin position="390"/>
        <end position="424"/>
    </location>
</feature>
<feature type="repeat" description="PPR" evidence="2">
    <location>
        <begin position="592"/>
        <end position="626"/>
    </location>
</feature>
<feature type="repeat" description="PPR" evidence="2">
    <location>
        <begin position="561"/>
        <end position="591"/>
    </location>
</feature>
<dbReference type="InterPro" id="IPR046960">
    <property type="entry name" value="PPR_At4g14850-like_plant"/>
</dbReference>
<accession>A0ABP1AQL0</accession>
<proteinExistence type="predicted"/>
<name>A0ABP1AQL0_9BRYO</name>
<keyword evidence="1" id="KW-0677">Repeat</keyword>
<dbReference type="Proteomes" id="UP001497522">
    <property type="component" value="Chromosome 14"/>
</dbReference>
<dbReference type="Pfam" id="PF01535">
    <property type="entry name" value="PPR"/>
    <property type="match status" value="2"/>
</dbReference>
<dbReference type="InterPro" id="IPR011990">
    <property type="entry name" value="TPR-like_helical_dom_sf"/>
</dbReference>
<feature type="repeat" description="PPR" evidence="2">
    <location>
        <begin position="460"/>
        <end position="490"/>
    </location>
</feature>
<feature type="repeat" description="PPR" evidence="2">
    <location>
        <begin position="188"/>
        <end position="222"/>
    </location>
</feature>
<evidence type="ECO:0000256" key="2">
    <source>
        <dbReference type="PROSITE-ProRule" id="PRU00708"/>
    </source>
</evidence>
<dbReference type="Gene3D" id="1.25.40.10">
    <property type="entry name" value="Tetratricopeptide repeat domain"/>
    <property type="match status" value="5"/>
</dbReference>
<evidence type="ECO:0000313" key="4">
    <source>
        <dbReference type="Proteomes" id="UP001497522"/>
    </source>
</evidence>
<sequence>MTMRQPIPATRRLSLLLGPNVVAEKLWLEFFSDPSQWWDHSIEKVSSRYPDFKHKKTQKALWILDKRNPPWVDAKLAAMAPGTVQLSIFSWNAILAKYVKAGQYEKTMELFHQLQQKGIVLNRSSFVPVLKACANLFALEEGKKIHSQVVESGCESDVYVGSTLVHMYAKCGSIEDARNVFDRMPTRDVVTWNAMIRGYAKCGQGWEALKLFRQMQDEAMQPDSVTFMGLLNACASVAALDEGKYVHKQIIEGGLEGDVFLGSSLVDMYAKCGSIKDAWSVFNKMHTRDVVAWSALILGYLKCGQGQKALEIYEQMQHEAVQPDTITFIGVINACASVMALEEGRRVHEQIKQCGSECNIFVASSLVDMYAKCGSIEDAWKLFNSMATHDVVSWNAMILGFVKCGKAQKALDLFREMQREGVQPVAVTFIGVLNACSDLRALEEGRRIHTQVVQSGCESDSFVSNSLVDMYSKCGSIEDAQRVFEMMPTHDVVSWNAMILGYVRCGKGRRALELYQQMQSEGVDPDHVTFVRVVNACASIMALNEGRCIHEQIVQNGFESDVIVGNSLVDMYAKCGNMETAQSVFQRMPTHNVFAWNAMILGYFKCGQGKIALEVYQQMQQEGVQPDSVTFVGVLNACASLMALEEGRRIHERIIQSGFESDAFVRKSLRDMYAKCGSIHNVHKLSNRMPK</sequence>
<feature type="repeat" description="PPR" evidence="2">
    <location>
        <begin position="359"/>
        <end position="389"/>
    </location>
</feature>
<feature type="repeat" description="PPR" evidence="2">
    <location>
        <begin position="157"/>
        <end position="187"/>
    </location>
</feature>
<evidence type="ECO:0000256" key="1">
    <source>
        <dbReference type="ARBA" id="ARBA00022737"/>
    </source>
</evidence>
<dbReference type="PANTHER" id="PTHR24015">
    <property type="entry name" value="OS07G0578800 PROTEIN-RELATED"/>
    <property type="match status" value="1"/>
</dbReference>
<keyword evidence="4" id="KW-1185">Reference proteome</keyword>
<dbReference type="NCBIfam" id="TIGR00756">
    <property type="entry name" value="PPR"/>
    <property type="match status" value="9"/>
</dbReference>
<dbReference type="EMBL" id="OZ023715">
    <property type="protein sequence ID" value="CAK9864801.1"/>
    <property type="molecule type" value="Genomic_DNA"/>
</dbReference>